<dbReference type="InterPro" id="IPR035965">
    <property type="entry name" value="PAS-like_dom_sf"/>
</dbReference>
<proteinExistence type="predicted"/>
<sequence length="713" mass="77920">MIATKIRALASRISFWFYALAVTLFLMLGVYTFRAAETLTSVDTFLWALPSGATGLIFALYGLHVVYSRSRLQGDPDAVDRIRLRRQSRLVLLAFLAFAGSAISVGGLYLREITETIRDQRFAQASTIAGLKAQQVEKWLFERSVEAETAAASIASLQGQASDSDRAQMTELLFAEWRARNPERRSAWLLAPDRRVLAFAGRAPEPEEIEPTLAAVRESGGAMRIVEMPGRNPATLRLAFIVPILDPATKQMRAVLSVRVDPALTLFKQLDETSSASPGEAVMLVRREGDDAVLVKAPPEAPVKAGQHISLKDKDRPAVQAVLQGNGVREGVDTIGTPVFSASHAIEGLPWFVVVRAPRAELSEPAWQSMSSMGLHIAGSVVVAGLMLFVLWATQRADMASLKARHLEERAAIAKHFEQMVQGARDSVILADPAGRIVEVNPAAMAAYGYSPEEIRKLTVRDLRADAARKDLEAQWKLSDSVKGAVYETTHQRKDGSTFPVEVSNNAVVVNDRTYRQAYVRDITQRKALETELHRIARVQEALQAANSLLLRAKTEDDLYSGMCDAIVKIGGYRMAIVVMANDDVAQTTRVAAFVGPYGGPMQRRDVTWGSGEGSEGVVGTAIRTGRVQVNQNIAVNTRVARWREEMLGEGVQSYIGLPLHVDGRVIGALTIYSEMPYAFDAAELRFLTQLADDVSYGVSALRAHKVSSAALP</sequence>
<dbReference type="Proteomes" id="UP000190092">
    <property type="component" value="Unassembled WGS sequence"/>
</dbReference>
<dbReference type="SUPFAM" id="SSF55785">
    <property type="entry name" value="PYP-like sensor domain (PAS domain)"/>
    <property type="match status" value="1"/>
</dbReference>
<dbReference type="CDD" id="cd00130">
    <property type="entry name" value="PAS"/>
    <property type="match status" value="1"/>
</dbReference>
<dbReference type="InterPro" id="IPR003018">
    <property type="entry name" value="GAF"/>
</dbReference>
<dbReference type="PANTHER" id="PTHR44757:SF2">
    <property type="entry name" value="BIOFILM ARCHITECTURE MAINTENANCE PROTEIN MBAA"/>
    <property type="match status" value="1"/>
</dbReference>
<dbReference type="CDD" id="cd18774">
    <property type="entry name" value="PDC2_HK_sensor"/>
    <property type="match status" value="1"/>
</dbReference>
<dbReference type="Pfam" id="PF13185">
    <property type="entry name" value="GAF_2"/>
    <property type="match status" value="1"/>
</dbReference>
<feature type="domain" description="PAS" evidence="2">
    <location>
        <begin position="413"/>
        <end position="455"/>
    </location>
</feature>
<dbReference type="InterPro" id="IPR052155">
    <property type="entry name" value="Biofilm_reg_signaling"/>
</dbReference>
<dbReference type="PROSITE" id="PS50112">
    <property type="entry name" value="PAS"/>
    <property type="match status" value="1"/>
</dbReference>
<evidence type="ECO:0000259" key="2">
    <source>
        <dbReference type="PROSITE" id="PS50112"/>
    </source>
</evidence>
<dbReference type="SUPFAM" id="SSF55781">
    <property type="entry name" value="GAF domain-like"/>
    <property type="match status" value="1"/>
</dbReference>
<keyword evidence="1" id="KW-1133">Transmembrane helix</keyword>
<dbReference type="OrthoDB" id="7340865at2"/>
<keyword evidence="4" id="KW-1185">Reference proteome</keyword>
<evidence type="ECO:0000313" key="4">
    <source>
        <dbReference type="Proteomes" id="UP000190092"/>
    </source>
</evidence>
<dbReference type="STRING" id="225324.SAMN02745126_05025"/>
<dbReference type="InterPro" id="IPR000014">
    <property type="entry name" value="PAS"/>
</dbReference>
<name>A0A1T4SRL1_9HYPH</name>
<dbReference type="NCBIfam" id="TIGR00229">
    <property type="entry name" value="sensory_box"/>
    <property type="match status" value="1"/>
</dbReference>
<protein>
    <submittedName>
        <fullName evidence="3">PAS domain S-box-containing protein</fullName>
    </submittedName>
</protein>
<keyword evidence="1" id="KW-0472">Membrane</keyword>
<feature type="transmembrane region" description="Helical" evidence="1">
    <location>
        <begin position="45"/>
        <end position="63"/>
    </location>
</feature>
<dbReference type="AlphaFoldDB" id="A0A1T4SRL1"/>
<dbReference type="SMART" id="SM00091">
    <property type="entry name" value="PAS"/>
    <property type="match status" value="1"/>
</dbReference>
<evidence type="ECO:0000256" key="1">
    <source>
        <dbReference type="SAM" id="Phobius"/>
    </source>
</evidence>
<evidence type="ECO:0000313" key="3">
    <source>
        <dbReference type="EMBL" id="SKA30792.1"/>
    </source>
</evidence>
<dbReference type="Gene3D" id="3.30.450.20">
    <property type="entry name" value="PAS domain"/>
    <property type="match status" value="1"/>
</dbReference>
<dbReference type="SMART" id="SM00065">
    <property type="entry name" value="GAF"/>
    <property type="match status" value="1"/>
</dbReference>
<feature type="transmembrane region" description="Helical" evidence="1">
    <location>
        <begin position="15"/>
        <end position="33"/>
    </location>
</feature>
<dbReference type="Pfam" id="PF13426">
    <property type="entry name" value="PAS_9"/>
    <property type="match status" value="1"/>
</dbReference>
<dbReference type="InterPro" id="IPR029016">
    <property type="entry name" value="GAF-like_dom_sf"/>
</dbReference>
<dbReference type="Gene3D" id="3.30.450.40">
    <property type="match status" value="1"/>
</dbReference>
<reference evidence="4" key="1">
    <citation type="submission" date="2017-02" db="EMBL/GenBank/DDBJ databases">
        <authorList>
            <person name="Varghese N."/>
            <person name="Submissions S."/>
        </authorList>
    </citation>
    <scope>NUCLEOTIDE SEQUENCE [LARGE SCALE GENOMIC DNA]</scope>
    <source>
        <strain evidence="4">ATCC 27094</strain>
    </source>
</reference>
<organism evidence="3 4">
    <name type="scientific">Enhydrobacter aerosaccus</name>
    <dbReference type="NCBI Taxonomy" id="225324"/>
    <lineage>
        <taxon>Bacteria</taxon>
        <taxon>Pseudomonadati</taxon>
        <taxon>Pseudomonadota</taxon>
        <taxon>Alphaproteobacteria</taxon>
        <taxon>Hyphomicrobiales</taxon>
        <taxon>Enhydrobacter</taxon>
    </lineage>
</organism>
<dbReference type="EMBL" id="FUWJ01000009">
    <property type="protein sequence ID" value="SKA30792.1"/>
    <property type="molecule type" value="Genomic_DNA"/>
</dbReference>
<accession>A0A1T4SRL1</accession>
<dbReference type="PANTHER" id="PTHR44757">
    <property type="entry name" value="DIGUANYLATE CYCLASE DGCP"/>
    <property type="match status" value="1"/>
</dbReference>
<gene>
    <name evidence="3" type="ORF">SAMN02745126_05025</name>
</gene>
<feature type="transmembrane region" description="Helical" evidence="1">
    <location>
        <begin position="90"/>
        <end position="110"/>
    </location>
</feature>
<dbReference type="RefSeq" id="WP_085936774.1">
    <property type="nucleotide sequence ID" value="NZ_FUWJ01000009.1"/>
</dbReference>
<keyword evidence="1" id="KW-0812">Transmembrane</keyword>